<accession>A0A561EMV9</accession>
<dbReference type="Proteomes" id="UP000318416">
    <property type="component" value="Unassembled WGS sequence"/>
</dbReference>
<gene>
    <name evidence="1" type="ORF">FB465_1942</name>
</gene>
<organism evidence="1 2">
    <name type="scientific">Kitasatospora atroaurantiaca</name>
    <dbReference type="NCBI Taxonomy" id="285545"/>
    <lineage>
        <taxon>Bacteria</taxon>
        <taxon>Bacillati</taxon>
        <taxon>Actinomycetota</taxon>
        <taxon>Actinomycetes</taxon>
        <taxon>Kitasatosporales</taxon>
        <taxon>Streptomycetaceae</taxon>
        <taxon>Kitasatospora</taxon>
    </lineage>
</organism>
<protein>
    <submittedName>
        <fullName evidence="1">Uncharacterized protein</fullName>
    </submittedName>
</protein>
<evidence type="ECO:0000313" key="1">
    <source>
        <dbReference type="EMBL" id="TWE16947.1"/>
    </source>
</evidence>
<dbReference type="EMBL" id="VIVR01000001">
    <property type="protein sequence ID" value="TWE16947.1"/>
    <property type="molecule type" value="Genomic_DNA"/>
</dbReference>
<evidence type="ECO:0000313" key="2">
    <source>
        <dbReference type="Proteomes" id="UP000318416"/>
    </source>
</evidence>
<name>A0A561EMV9_9ACTN</name>
<proteinExistence type="predicted"/>
<reference evidence="1 2" key="1">
    <citation type="submission" date="2019-06" db="EMBL/GenBank/DDBJ databases">
        <title>Sequencing the genomes of 1000 actinobacteria strains.</title>
        <authorList>
            <person name="Klenk H.-P."/>
        </authorList>
    </citation>
    <scope>NUCLEOTIDE SEQUENCE [LARGE SCALE GENOMIC DNA]</scope>
    <source>
        <strain evidence="1 2">DSM 41649</strain>
    </source>
</reference>
<sequence length="41" mass="4378">MISLGLLAAGVVALGLLTAAAIEQLAWERRTARPAAHRRRP</sequence>
<dbReference type="RefSeq" id="WP_281292332.1">
    <property type="nucleotide sequence ID" value="NZ_BAAABR010000054.1"/>
</dbReference>
<keyword evidence="2" id="KW-1185">Reference proteome</keyword>
<comment type="caution">
    <text evidence="1">The sequence shown here is derived from an EMBL/GenBank/DDBJ whole genome shotgun (WGS) entry which is preliminary data.</text>
</comment>
<dbReference type="AlphaFoldDB" id="A0A561EMV9"/>